<accession>A0A8H7CES6</accession>
<comment type="caution">
    <text evidence="1">The sequence shown here is derived from an EMBL/GenBank/DDBJ whole genome shotgun (WGS) entry which is preliminary data.</text>
</comment>
<proteinExistence type="predicted"/>
<dbReference type="OrthoDB" id="2269034at2759"/>
<dbReference type="Gene3D" id="1.20.1280.50">
    <property type="match status" value="1"/>
</dbReference>
<dbReference type="AlphaFoldDB" id="A0A8H7CES6"/>
<name>A0A8H7CES6_9AGAR</name>
<sequence>MSHKKFCLAQGSPPKIQDELDSIVYPVLTLPAEITSHIFTQSLPIDATPSRYAAPLLLTQVCRLWRTIALATPNLWQSIVVKELGPGDLERLNDPAKLVEMWLQRSAGLPLSLFVHLLNEVLAQSIIDTCLVHHHRWSEVEVLSFVNIDARDREFPVLRKVRLSHRDEPRHTIRILNAPALREACITTVSNTQCDVQLPWAQLSHLRFSTHGLLAACLPILSHCSDLLVHLTHSSALIQPIPETMFDNPHLTLPTLESLDVTLLGPSIIPHLTLPRLQHLTVSGHIPSAIEPLRALFSRSFCSLQSLHLTVAHELLVDLFQLVPTVVTLALQVYPPALPEVVQALSSTDILPAMHTLAIDVGRARDEYDSLIEVLRSRRGNDTLKVSTLNIRPHGRQHNRPPGMPADFSPLPVMTIARFRDLEKCGLKIRIEMDRNWRLSHNNPERRIVVLDTFEE</sequence>
<dbReference type="EMBL" id="JACAZI010000026">
    <property type="protein sequence ID" value="KAF7334600.1"/>
    <property type="molecule type" value="Genomic_DNA"/>
</dbReference>
<reference evidence="1" key="1">
    <citation type="submission" date="2020-05" db="EMBL/GenBank/DDBJ databases">
        <title>Mycena genomes resolve the evolution of fungal bioluminescence.</title>
        <authorList>
            <person name="Tsai I.J."/>
        </authorList>
    </citation>
    <scope>NUCLEOTIDE SEQUENCE</scope>
    <source>
        <strain evidence="1">CCC161011</strain>
    </source>
</reference>
<evidence type="ECO:0000313" key="2">
    <source>
        <dbReference type="Proteomes" id="UP000620124"/>
    </source>
</evidence>
<gene>
    <name evidence="1" type="ORF">MVEN_02290000</name>
</gene>
<evidence type="ECO:0000313" key="1">
    <source>
        <dbReference type="EMBL" id="KAF7334600.1"/>
    </source>
</evidence>
<protein>
    <submittedName>
        <fullName evidence="1">F-box domain-containing protein</fullName>
    </submittedName>
</protein>
<dbReference type="Proteomes" id="UP000620124">
    <property type="component" value="Unassembled WGS sequence"/>
</dbReference>
<organism evidence="1 2">
    <name type="scientific">Mycena venus</name>
    <dbReference type="NCBI Taxonomy" id="2733690"/>
    <lineage>
        <taxon>Eukaryota</taxon>
        <taxon>Fungi</taxon>
        <taxon>Dikarya</taxon>
        <taxon>Basidiomycota</taxon>
        <taxon>Agaricomycotina</taxon>
        <taxon>Agaricomycetes</taxon>
        <taxon>Agaricomycetidae</taxon>
        <taxon>Agaricales</taxon>
        <taxon>Marasmiineae</taxon>
        <taxon>Mycenaceae</taxon>
        <taxon>Mycena</taxon>
    </lineage>
</organism>
<keyword evidence="2" id="KW-1185">Reference proteome</keyword>